<evidence type="ECO:0000313" key="5">
    <source>
        <dbReference type="Proteomes" id="UP001468095"/>
    </source>
</evidence>
<keyword evidence="1" id="KW-0812">Transmembrane</keyword>
<dbReference type="GeneID" id="57346295"/>
<dbReference type="Proteomes" id="UP000566985">
    <property type="component" value="Unassembled WGS sequence"/>
</dbReference>
<evidence type="ECO:0000313" key="4">
    <source>
        <dbReference type="Proteomes" id="UP000566985"/>
    </source>
</evidence>
<comment type="caution">
    <text evidence="3">The sequence shown here is derived from an EMBL/GenBank/DDBJ whole genome shotgun (WGS) entry which is preliminary data.</text>
</comment>
<reference evidence="3 4" key="1">
    <citation type="submission" date="2020-05" db="EMBL/GenBank/DDBJ databases">
        <title>Whole Genome Sequences of Enterobacteriales Associated with the International Space Station.</title>
        <authorList>
            <person name="Bharadwaj A."/>
            <person name="Daudu R."/>
            <person name="Singh N."/>
            <person name="Wood J."/>
            <person name="Debieu M."/>
            <person name="Mason C."/>
            <person name="Wang C."/>
            <person name="Venkateswaran K."/>
        </authorList>
    </citation>
    <scope>NUCLEOTIDE SEQUENCE [LARGE SCALE GENOMIC DNA]</scope>
    <source>
        <strain evidence="3 4">IF5SW-B1</strain>
    </source>
</reference>
<accession>A0A7Y6NFL3</accession>
<dbReference type="RefSeq" id="WP_031375941.1">
    <property type="nucleotide sequence ID" value="NZ_CAUQFK010000046.1"/>
</dbReference>
<keyword evidence="1" id="KW-1133">Transmembrane helix</keyword>
<dbReference type="EMBL" id="JABWPM010000016">
    <property type="protein sequence ID" value="NUY97657.1"/>
    <property type="molecule type" value="Genomic_DNA"/>
</dbReference>
<evidence type="ECO:0000313" key="3">
    <source>
        <dbReference type="EMBL" id="NUY97657.1"/>
    </source>
</evidence>
<feature type="transmembrane region" description="Helical" evidence="1">
    <location>
        <begin position="6"/>
        <end position="24"/>
    </location>
</feature>
<gene>
    <name evidence="2" type="ORF">AABB92_13455</name>
    <name evidence="3" type="ORF">HU668_14480</name>
</gene>
<organism evidence="3 4">
    <name type="scientific">Pantoea brenneri</name>
    <dbReference type="NCBI Taxonomy" id="472694"/>
    <lineage>
        <taxon>Bacteria</taxon>
        <taxon>Pseudomonadati</taxon>
        <taxon>Pseudomonadota</taxon>
        <taxon>Gammaproteobacteria</taxon>
        <taxon>Enterobacterales</taxon>
        <taxon>Erwiniaceae</taxon>
        <taxon>Pantoea</taxon>
    </lineage>
</organism>
<reference evidence="2 5" key="2">
    <citation type="submission" date="2024-04" db="EMBL/GenBank/DDBJ databases">
        <authorList>
            <person name="Suleimanova A.D."/>
            <person name="Pudova D.S."/>
            <person name="Shagimardanova E.I."/>
            <person name="Sharipova M.R."/>
        </authorList>
    </citation>
    <scope>NUCLEOTIDE SEQUENCE [LARGE SCALE GENOMIC DNA]</scope>
    <source>
        <strain evidence="2 5">3.1</strain>
    </source>
</reference>
<keyword evidence="1" id="KW-0472">Membrane</keyword>
<proteinExistence type="predicted"/>
<dbReference type="EMBL" id="JBCGBG010000002">
    <property type="protein sequence ID" value="MEL7696661.1"/>
    <property type="molecule type" value="Genomic_DNA"/>
</dbReference>
<sequence length="108" mass="12401">MVKGKLKWLIPLLAVLALAGWWLIPHFSSEDKAYYVAVFCGIDHHDTQRLLPQMQQIIEGSNSDYALQKITFKPALGRQVIDHWQQLSADEQRQAATDNLTCQQLLKR</sequence>
<evidence type="ECO:0000256" key="1">
    <source>
        <dbReference type="SAM" id="Phobius"/>
    </source>
</evidence>
<dbReference type="Proteomes" id="UP001468095">
    <property type="component" value="Unassembled WGS sequence"/>
</dbReference>
<evidence type="ECO:0000313" key="2">
    <source>
        <dbReference type="EMBL" id="MEL7696661.1"/>
    </source>
</evidence>
<name>A0A7Y6NFL3_9GAMM</name>
<protein>
    <submittedName>
        <fullName evidence="3">Uncharacterized protein</fullName>
    </submittedName>
</protein>
<dbReference type="AlphaFoldDB" id="A0A7Y6NFL3"/>
<keyword evidence="5" id="KW-1185">Reference proteome</keyword>